<dbReference type="GO" id="GO:0016881">
    <property type="term" value="F:acid-amino acid ligase activity"/>
    <property type="evidence" value="ECO:0007669"/>
    <property type="project" value="InterPro"/>
</dbReference>
<protein>
    <submittedName>
        <fullName evidence="6">UDP-N-acetylmuramyl-tripeptide synthetase</fullName>
    </submittedName>
</protein>
<dbReference type="Gene3D" id="3.40.1190.10">
    <property type="entry name" value="Mur-like, catalytic domain"/>
    <property type="match status" value="1"/>
</dbReference>
<dbReference type="Pfam" id="PF02875">
    <property type="entry name" value="Mur_ligase_C"/>
    <property type="match status" value="1"/>
</dbReference>
<dbReference type="SUPFAM" id="SSF63418">
    <property type="entry name" value="MurE/MurF N-terminal domain"/>
    <property type="match status" value="1"/>
</dbReference>
<evidence type="ECO:0000313" key="6">
    <source>
        <dbReference type="EMBL" id="HIV22614.1"/>
    </source>
</evidence>
<dbReference type="AlphaFoldDB" id="A0A9D1T7D7"/>
<dbReference type="PANTHER" id="PTHR23135">
    <property type="entry name" value="MUR LIGASE FAMILY MEMBER"/>
    <property type="match status" value="1"/>
</dbReference>
<comment type="subcellular location">
    <subcellularLocation>
        <location evidence="3">Cytoplasm</location>
    </subcellularLocation>
</comment>
<feature type="domain" description="Mur ligase central" evidence="5">
    <location>
        <begin position="111"/>
        <end position="317"/>
    </location>
</feature>
<organism evidence="6 7">
    <name type="scientific">Candidatus Merdiplasma excrementigallinarum</name>
    <dbReference type="NCBI Taxonomy" id="2840864"/>
    <lineage>
        <taxon>Bacteria</taxon>
        <taxon>Bacillati</taxon>
        <taxon>Bacillota</taxon>
        <taxon>Clostridia</taxon>
        <taxon>Lachnospirales</taxon>
        <taxon>Lachnospiraceae</taxon>
        <taxon>Lachnospiraceae incertae sedis</taxon>
        <taxon>Candidatus Merdiplasma</taxon>
    </lineage>
</organism>
<proteinExistence type="inferred from homology"/>
<dbReference type="GO" id="GO:0051301">
    <property type="term" value="P:cell division"/>
    <property type="evidence" value="ECO:0007669"/>
    <property type="project" value="UniProtKB-KW"/>
</dbReference>
<comment type="similarity">
    <text evidence="2">Belongs to the MurCDEF family. MurE subfamily.</text>
</comment>
<keyword evidence="3" id="KW-0133">Cell shape</keyword>
<sequence length="505" mass="55585">MVLAQIKAKLQERGLLKGVTGELPDREIAWMTCDSRNAVRDTLFIRKGAAFLPEYLEEAAEKGSMAYISEKPVLVREELPGLIVTDIRKTMALVSALFFGYEPGKVKLTGITGTKGKTTTAWYLKAMLDAWEKSHGRPETGLISTVENYDGISRRDAVMTTPEAPVIHEAIHNAAGAGLRYMTMEVSSQALKYGRVRELTFQAGIFLNISEDHISPREHADFEDYFSSKLSIFRQTETACVNLDSDHADWILKAAGKAGRVVTFGQDPGADLRCSDIRVSSGRVSFRVDCDRFSEVFVLGMKGSFNIENAMGAIAAAYVYGIPAAVMKEALAKTKVPGRMEHFVSRDKKICGVVDFAHNRLSFEKLFSAVLLEYEKYGKIITVFGCPGGKALNRRRELGIIAGLFSDQVIITCDDPGMECQEDIAGEVRTYVELTGCPVQCISERREAVEQAVRMAAGSSGPALILLLGRGSERFQQIKGQARPYPTDSCLMQGALEAYNRRAVL</sequence>
<dbReference type="InterPro" id="IPR036615">
    <property type="entry name" value="Mur_ligase_C_dom_sf"/>
</dbReference>
<evidence type="ECO:0000313" key="7">
    <source>
        <dbReference type="Proteomes" id="UP000886889"/>
    </source>
</evidence>
<dbReference type="NCBIfam" id="TIGR01085">
    <property type="entry name" value="murE"/>
    <property type="match status" value="1"/>
</dbReference>
<dbReference type="GO" id="GO:0009252">
    <property type="term" value="P:peptidoglycan biosynthetic process"/>
    <property type="evidence" value="ECO:0007669"/>
    <property type="project" value="UniProtKB-KW"/>
</dbReference>
<reference evidence="6" key="2">
    <citation type="journal article" date="2021" name="PeerJ">
        <title>Extensive microbial diversity within the chicken gut microbiome revealed by metagenomics and culture.</title>
        <authorList>
            <person name="Gilroy R."/>
            <person name="Ravi A."/>
            <person name="Getino M."/>
            <person name="Pursley I."/>
            <person name="Horton D.L."/>
            <person name="Alikhan N.F."/>
            <person name="Baker D."/>
            <person name="Gharbi K."/>
            <person name="Hall N."/>
            <person name="Watson M."/>
            <person name="Adriaenssens E.M."/>
            <person name="Foster-Nyarko E."/>
            <person name="Jarju S."/>
            <person name="Secka A."/>
            <person name="Antonio M."/>
            <person name="Oren A."/>
            <person name="Chaudhuri R.R."/>
            <person name="La Ragione R."/>
            <person name="Hildebrand F."/>
            <person name="Pallen M.J."/>
        </authorList>
    </citation>
    <scope>NUCLEOTIDE SEQUENCE</scope>
    <source>
        <strain evidence="6">ChiBcec6-7307</strain>
    </source>
</reference>
<dbReference type="Proteomes" id="UP000886889">
    <property type="component" value="Unassembled WGS sequence"/>
</dbReference>
<evidence type="ECO:0000256" key="2">
    <source>
        <dbReference type="ARBA" id="ARBA00005898"/>
    </source>
</evidence>
<keyword evidence="3" id="KW-0132">Cell division</keyword>
<evidence type="ECO:0000256" key="3">
    <source>
        <dbReference type="RuleBase" id="RU004135"/>
    </source>
</evidence>
<evidence type="ECO:0000259" key="5">
    <source>
        <dbReference type="Pfam" id="PF08245"/>
    </source>
</evidence>
<gene>
    <name evidence="6" type="primary">murE</name>
    <name evidence="6" type="ORF">IAC80_01610</name>
</gene>
<keyword evidence="3" id="KW-0573">Peptidoglycan synthesis</keyword>
<keyword evidence="3" id="KW-0961">Cell wall biogenesis/degradation</keyword>
<feature type="domain" description="Mur ligase C-terminal" evidence="4">
    <location>
        <begin position="338"/>
        <end position="470"/>
    </location>
</feature>
<dbReference type="Pfam" id="PF08245">
    <property type="entry name" value="Mur_ligase_M"/>
    <property type="match status" value="1"/>
</dbReference>
<dbReference type="GO" id="GO:0008360">
    <property type="term" value="P:regulation of cell shape"/>
    <property type="evidence" value="ECO:0007669"/>
    <property type="project" value="UniProtKB-KW"/>
</dbReference>
<dbReference type="GO" id="GO:0005524">
    <property type="term" value="F:ATP binding"/>
    <property type="evidence" value="ECO:0007669"/>
    <property type="project" value="InterPro"/>
</dbReference>
<dbReference type="SUPFAM" id="SSF53623">
    <property type="entry name" value="MurD-like peptide ligases, catalytic domain"/>
    <property type="match status" value="1"/>
</dbReference>
<comment type="pathway">
    <text evidence="1 3">Cell wall biogenesis; peptidoglycan biosynthesis.</text>
</comment>
<dbReference type="InterPro" id="IPR004101">
    <property type="entry name" value="Mur_ligase_C"/>
</dbReference>
<evidence type="ECO:0000256" key="1">
    <source>
        <dbReference type="ARBA" id="ARBA00004752"/>
    </source>
</evidence>
<dbReference type="SUPFAM" id="SSF53244">
    <property type="entry name" value="MurD-like peptide ligases, peptide-binding domain"/>
    <property type="match status" value="1"/>
</dbReference>
<dbReference type="InterPro" id="IPR036565">
    <property type="entry name" value="Mur-like_cat_sf"/>
</dbReference>
<dbReference type="GO" id="GO:0071555">
    <property type="term" value="P:cell wall organization"/>
    <property type="evidence" value="ECO:0007669"/>
    <property type="project" value="UniProtKB-KW"/>
</dbReference>
<comment type="caution">
    <text evidence="6">The sequence shown here is derived from an EMBL/GenBank/DDBJ whole genome shotgun (WGS) entry which is preliminary data.</text>
</comment>
<name>A0A9D1T7D7_9FIRM</name>
<keyword evidence="3" id="KW-0131">Cell cycle</keyword>
<accession>A0A9D1T7D7</accession>
<dbReference type="InterPro" id="IPR013221">
    <property type="entry name" value="Mur_ligase_cen"/>
</dbReference>
<dbReference type="Gene3D" id="3.90.190.20">
    <property type="entry name" value="Mur ligase, C-terminal domain"/>
    <property type="match status" value="1"/>
</dbReference>
<dbReference type="PANTHER" id="PTHR23135:SF4">
    <property type="entry name" value="UDP-N-ACETYLMURAMOYL-L-ALANYL-D-GLUTAMATE--2,6-DIAMINOPIMELATE LIGASE MURE HOMOLOG, CHLOROPLASTIC"/>
    <property type="match status" value="1"/>
</dbReference>
<dbReference type="Gene3D" id="3.40.1390.10">
    <property type="entry name" value="MurE/MurF, N-terminal domain"/>
    <property type="match status" value="1"/>
</dbReference>
<dbReference type="InterPro" id="IPR035911">
    <property type="entry name" value="MurE/MurF_N"/>
</dbReference>
<reference evidence="6" key="1">
    <citation type="submission" date="2020-10" db="EMBL/GenBank/DDBJ databases">
        <authorList>
            <person name="Gilroy R."/>
        </authorList>
    </citation>
    <scope>NUCLEOTIDE SEQUENCE</scope>
    <source>
        <strain evidence="6">ChiBcec6-7307</strain>
    </source>
</reference>
<dbReference type="InterPro" id="IPR005761">
    <property type="entry name" value="UDP-N-AcMur-Glu-dNH2Pim_ligase"/>
</dbReference>
<dbReference type="GO" id="GO:0005737">
    <property type="term" value="C:cytoplasm"/>
    <property type="evidence" value="ECO:0007669"/>
    <property type="project" value="UniProtKB-SubCell"/>
</dbReference>
<dbReference type="EMBL" id="DVOS01000021">
    <property type="protein sequence ID" value="HIV22614.1"/>
    <property type="molecule type" value="Genomic_DNA"/>
</dbReference>
<evidence type="ECO:0000259" key="4">
    <source>
        <dbReference type="Pfam" id="PF02875"/>
    </source>
</evidence>